<dbReference type="WBParaSite" id="RSKR_0000453100.1">
    <property type="protein sequence ID" value="RSKR_0000453100.1"/>
    <property type="gene ID" value="RSKR_0000453100"/>
</dbReference>
<evidence type="ECO:0000313" key="1">
    <source>
        <dbReference type="Proteomes" id="UP000095286"/>
    </source>
</evidence>
<organism evidence="1 2">
    <name type="scientific">Rhabditophanes sp. KR3021</name>
    <dbReference type="NCBI Taxonomy" id="114890"/>
    <lineage>
        <taxon>Eukaryota</taxon>
        <taxon>Metazoa</taxon>
        <taxon>Ecdysozoa</taxon>
        <taxon>Nematoda</taxon>
        <taxon>Chromadorea</taxon>
        <taxon>Rhabditida</taxon>
        <taxon>Tylenchina</taxon>
        <taxon>Panagrolaimomorpha</taxon>
        <taxon>Strongyloidoidea</taxon>
        <taxon>Alloionematidae</taxon>
        <taxon>Rhabditophanes</taxon>
    </lineage>
</organism>
<reference evidence="2" key="1">
    <citation type="submission" date="2016-11" db="UniProtKB">
        <authorList>
            <consortium name="WormBaseParasite"/>
        </authorList>
    </citation>
    <scope>IDENTIFICATION</scope>
    <source>
        <strain evidence="2">KR3021</strain>
    </source>
</reference>
<evidence type="ECO:0000313" key="2">
    <source>
        <dbReference type="WBParaSite" id="RSKR_0000453100.1"/>
    </source>
</evidence>
<dbReference type="Proteomes" id="UP000095286">
    <property type="component" value="Unplaced"/>
</dbReference>
<name>A0AC35TUA8_9BILA</name>
<accession>A0AC35TUA8</accession>
<sequence>MSSTTVTFNPNIKGNVLTQQQKVDYERDGFIVIRGILPQYEIERYRKRFRQICSGEVTIDQLMIMKDVTNAKAEVHGETVVNKIQDFNNDPVLFEYCKYPPIVDVVQDLIGTGKSTLISMHTMLINKPPDTGSLSSRHPMHQDQYYFPFTNPSNICCAWTSLEKVDRNNGCLVVVPGSHKKPLLKHEYPKWEGGVNKAYHGIQEYDPNDPRTYVIMEPGDTVFFHPHLIHGSGANKTTGFRKAISCHYANDDVCRYFDVKGTIQEPIADEIIEMAKKRFARHGFTNTDELNLTFEDIWRYRAREVCGNRSHL</sequence>
<proteinExistence type="predicted"/>
<protein>
    <submittedName>
        <fullName evidence="2">Phytanoyl-CoA dioxygenase, peroxisomal</fullName>
    </submittedName>
</protein>